<evidence type="ECO:0000313" key="1">
    <source>
        <dbReference type="EMBL" id="MBX63272.1"/>
    </source>
</evidence>
<name>A0A2P2Q8G2_RHIMU</name>
<sequence>MRKEKLQA</sequence>
<proteinExistence type="predicted"/>
<accession>A0A2P2Q8G2</accession>
<organism evidence="1">
    <name type="scientific">Rhizophora mucronata</name>
    <name type="common">Asiatic mangrove</name>
    <dbReference type="NCBI Taxonomy" id="61149"/>
    <lineage>
        <taxon>Eukaryota</taxon>
        <taxon>Viridiplantae</taxon>
        <taxon>Streptophyta</taxon>
        <taxon>Embryophyta</taxon>
        <taxon>Tracheophyta</taxon>
        <taxon>Spermatophyta</taxon>
        <taxon>Magnoliopsida</taxon>
        <taxon>eudicotyledons</taxon>
        <taxon>Gunneridae</taxon>
        <taxon>Pentapetalae</taxon>
        <taxon>rosids</taxon>
        <taxon>fabids</taxon>
        <taxon>Malpighiales</taxon>
        <taxon>Rhizophoraceae</taxon>
        <taxon>Rhizophora</taxon>
    </lineage>
</organism>
<reference evidence="1" key="1">
    <citation type="submission" date="2018-02" db="EMBL/GenBank/DDBJ databases">
        <title>Rhizophora mucronata_Transcriptome.</title>
        <authorList>
            <person name="Meera S.P."/>
            <person name="Sreeshan A."/>
            <person name="Augustine A."/>
        </authorList>
    </citation>
    <scope>NUCLEOTIDE SEQUENCE</scope>
    <source>
        <tissue evidence="1">Leaf</tissue>
    </source>
</reference>
<protein>
    <submittedName>
        <fullName evidence="1">Uncharacterized protein</fullName>
    </submittedName>
</protein>
<dbReference type="EMBL" id="GGEC01082788">
    <property type="protein sequence ID" value="MBX63272.1"/>
    <property type="molecule type" value="Transcribed_RNA"/>
</dbReference>